<gene>
    <name evidence="1" type="ORF">Dace_0481</name>
</gene>
<sequence length="238" mass="26430">MDKSKEINGAADRGQELLAIHVKNAHTRLSDFLDQYGTGLDVLGKAMGAFTKAVYDLPESAACASGCAWCCHLRVETSIPELLVIYRELLTGSTPEGIASLKKWTREAASLGDLRDEDLWYQHKLPCPFLDNNKVCLIYPVRPFACRAHHSMDAALCQKGYEEGRRLMIPSLPLYRASTDIYSTIFIKVMAVRGFASFPVGFIKGLAMLLEEPTLTEAWLNGKDVFSPARIIKGDSRE</sequence>
<dbReference type="OrthoDB" id="9810361at2"/>
<evidence type="ECO:0000313" key="1">
    <source>
        <dbReference type="EMBL" id="EAT15111.1"/>
    </source>
</evidence>
<organism evidence="1 2">
    <name type="scientific">Desulfuromonas acetoxidans (strain DSM 684 / 11070)</name>
    <dbReference type="NCBI Taxonomy" id="281689"/>
    <lineage>
        <taxon>Bacteria</taxon>
        <taxon>Pseudomonadati</taxon>
        <taxon>Thermodesulfobacteriota</taxon>
        <taxon>Desulfuromonadia</taxon>
        <taxon>Desulfuromonadales</taxon>
        <taxon>Desulfuromonadaceae</taxon>
        <taxon>Desulfuromonas</taxon>
    </lineage>
</organism>
<dbReference type="InterPro" id="IPR005358">
    <property type="entry name" value="Puta_zinc/iron-chelating_dom"/>
</dbReference>
<dbReference type="EMBL" id="AAEW02000013">
    <property type="protein sequence ID" value="EAT15111.1"/>
    <property type="molecule type" value="Genomic_DNA"/>
</dbReference>
<dbReference type="Pfam" id="PF03692">
    <property type="entry name" value="CxxCxxCC"/>
    <property type="match status" value="1"/>
</dbReference>
<dbReference type="AlphaFoldDB" id="Q1JY85"/>
<proteinExistence type="predicted"/>
<name>Q1JY85_DESA6</name>
<evidence type="ECO:0008006" key="3">
    <source>
        <dbReference type="Google" id="ProtNLM"/>
    </source>
</evidence>
<comment type="caution">
    <text evidence="1">The sequence shown here is derived from an EMBL/GenBank/DDBJ whole genome shotgun (WGS) entry which is preliminary data.</text>
</comment>
<reference evidence="1" key="1">
    <citation type="submission" date="2006-05" db="EMBL/GenBank/DDBJ databases">
        <title>Annotation of the draft genome assembly of Desulfuromonas acetoxidans DSM 684.</title>
        <authorList>
            <consortium name="US DOE Joint Genome Institute (JGI-ORNL)"/>
            <person name="Larimer F."/>
            <person name="Land M."/>
            <person name="Hauser L."/>
        </authorList>
    </citation>
    <scope>NUCLEOTIDE SEQUENCE [LARGE SCALE GENOMIC DNA]</scope>
    <source>
        <strain evidence="1">DSM 684</strain>
    </source>
</reference>
<reference evidence="1" key="2">
    <citation type="submission" date="2006-05" db="EMBL/GenBank/DDBJ databases">
        <title>Sequencing of the draft genome and assembly of Desulfuromonas acetoxidans DSM 684.</title>
        <authorList>
            <consortium name="US DOE Joint Genome Institute (JGI-PGF)"/>
            <person name="Copeland A."/>
            <person name="Lucas S."/>
            <person name="Lapidus A."/>
            <person name="Barry K."/>
            <person name="Detter J.C."/>
            <person name="Glavina del Rio T."/>
            <person name="Hammon N."/>
            <person name="Israni S."/>
            <person name="Dalin E."/>
            <person name="Tice H."/>
            <person name="Bruce D."/>
            <person name="Pitluck S."/>
            <person name="Richardson P."/>
        </authorList>
    </citation>
    <scope>NUCLEOTIDE SEQUENCE [LARGE SCALE GENOMIC DNA]</scope>
    <source>
        <strain evidence="1">DSM 684</strain>
    </source>
</reference>
<keyword evidence="2" id="KW-1185">Reference proteome</keyword>
<evidence type="ECO:0000313" key="2">
    <source>
        <dbReference type="Proteomes" id="UP000005695"/>
    </source>
</evidence>
<dbReference type="RefSeq" id="WP_006001324.1">
    <property type="nucleotide sequence ID" value="NZ_AAEW02000013.1"/>
</dbReference>
<dbReference type="Proteomes" id="UP000005695">
    <property type="component" value="Unassembled WGS sequence"/>
</dbReference>
<protein>
    <recommendedName>
        <fullName evidence="3">YkgJ family cysteine cluster protein</fullName>
    </recommendedName>
</protein>
<accession>Q1JY85</accession>